<dbReference type="RefSeq" id="WP_204913569.1">
    <property type="nucleotide sequence ID" value="NZ_BAAAYR010000004.1"/>
</dbReference>
<keyword evidence="2" id="KW-1185">Reference proteome</keyword>
<gene>
    <name evidence="1" type="ORF">GCM10022197_31730</name>
</gene>
<evidence type="ECO:0000313" key="2">
    <source>
        <dbReference type="Proteomes" id="UP001500767"/>
    </source>
</evidence>
<reference evidence="2" key="1">
    <citation type="journal article" date="2019" name="Int. J. Syst. Evol. Microbiol.">
        <title>The Global Catalogue of Microorganisms (GCM) 10K type strain sequencing project: providing services to taxonomists for standard genome sequencing and annotation.</title>
        <authorList>
            <consortium name="The Broad Institute Genomics Platform"/>
            <consortium name="The Broad Institute Genome Sequencing Center for Infectious Disease"/>
            <person name="Wu L."/>
            <person name="Ma J."/>
        </authorList>
    </citation>
    <scope>NUCLEOTIDE SEQUENCE [LARGE SCALE GENOMIC DNA]</scope>
    <source>
        <strain evidence="2">JCM 16540</strain>
    </source>
</reference>
<protein>
    <submittedName>
        <fullName evidence="1">Uncharacterized protein</fullName>
    </submittedName>
</protein>
<name>A0ABP6XW13_9ACTN</name>
<comment type="caution">
    <text evidence="1">The sequence shown here is derived from an EMBL/GenBank/DDBJ whole genome shotgun (WGS) entry which is preliminary data.</text>
</comment>
<dbReference type="EMBL" id="BAAAYR010000004">
    <property type="protein sequence ID" value="GAA3572623.1"/>
    <property type="molecule type" value="Genomic_DNA"/>
</dbReference>
<dbReference type="Proteomes" id="UP001500767">
    <property type="component" value="Unassembled WGS sequence"/>
</dbReference>
<sequence>MSGPRAYALAVPELRGLVGATGTLAARVRALAERAYAPPAPQVRDRLGPIHRRVPGTPVVRPDDPDAADLELLLAGGPVPPDRAAATWRLVETAVAGLAWSSTALADADLPPGLLAPAGLALPPAPRLDAGWCPLDRAVTAPALAGWLQGRAGWETAAAQAGRPAPDLVVLGGPPG</sequence>
<organism evidence="1 2">
    <name type="scientific">Microlunatus spumicola</name>
    <dbReference type="NCBI Taxonomy" id="81499"/>
    <lineage>
        <taxon>Bacteria</taxon>
        <taxon>Bacillati</taxon>
        <taxon>Actinomycetota</taxon>
        <taxon>Actinomycetes</taxon>
        <taxon>Propionibacteriales</taxon>
        <taxon>Propionibacteriaceae</taxon>
        <taxon>Microlunatus</taxon>
    </lineage>
</organism>
<accession>A0ABP6XW13</accession>
<evidence type="ECO:0000313" key="1">
    <source>
        <dbReference type="EMBL" id="GAA3572623.1"/>
    </source>
</evidence>
<proteinExistence type="predicted"/>